<evidence type="ECO:0000313" key="2">
    <source>
        <dbReference type="Proteomes" id="UP000264006"/>
    </source>
</evidence>
<evidence type="ECO:0000313" key="1">
    <source>
        <dbReference type="EMBL" id="AXV09836.1"/>
    </source>
</evidence>
<dbReference type="KEGG" id="euz:DVS28_b0066"/>
<geneLocation type="plasmid" evidence="2">
    <name>pedy32-46i</name>
</geneLocation>
<dbReference type="Proteomes" id="UP000264006">
    <property type="component" value="Plasmid pEDY32-46I"/>
</dbReference>
<proteinExistence type="predicted"/>
<dbReference type="AlphaFoldDB" id="A0A346Y5T9"/>
<name>A0A346Y5T9_9ACTN</name>
<keyword evidence="2" id="KW-1185">Reference proteome</keyword>
<protein>
    <submittedName>
        <fullName evidence="1">Uncharacterized protein</fullName>
    </submittedName>
</protein>
<dbReference type="RefSeq" id="WP_114594452.1">
    <property type="nucleotide sequence ID" value="NZ_CP031166.1"/>
</dbReference>
<organism evidence="1 2">
    <name type="scientific">Euzebya pacifica</name>
    <dbReference type="NCBI Taxonomy" id="1608957"/>
    <lineage>
        <taxon>Bacteria</taxon>
        <taxon>Bacillati</taxon>
        <taxon>Actinomycetota</taxon>
        <taxon>Nitriliruptoria</taxon>
        <taxon>Euzebyales</taxon>
    </lineage>
</organism>
<dbReference type="EMBL" id="CP031166">
    <property type="protein sequence ID" value="AXV09836.1"/>
    <property type="molecule type" value="Genomic_DNA"/>
</dbReference>
<accession>A0A346Y5T9</accession>
<reference evidence="1 2" key="1">
    <citation type="submission" date="2018-09" db="EMBL/GenBank/DDBJ databases">
        <title>Complete genome sequence of Euzebya sp. DY32-46 isolated from seawater of Pacific Ocean.</title>
        <authorList>
            <person name="Xu L."/>
            <person name="Wu Y.-H."/>
            <person name="Xu X.-W."/>
        </authorList>
    </citation>
    <scope>NUCLEOTIDE SEQUENCE [LARGE SCALE GENOMIC DNA]</scope>
    <source>
        <strain evidence="1 2">DY32-46</strain>
        <plasmid evidence="2">pedy32-46i</plasmid>
    </source>
</reference>
<keyword evidence="1" id="KW-0614">Plasmid</keyword>
<gene>
    <name evidence="1" type="ORF">DVS28_b0066</name>
</gene>
<sequence length="77" mass="7962">MNPSRALAGAIAASGTQPDAPVTLTRSIAVGLAAILTELRDAADRMHDASAAASHHDDGLSAARQAYRIIRPDLTLD</sequence>